<comment type="caution">
    <text evidence="2">The sequence shown here is derived from an EMBL/GenBank/DDBJ whole genome shotgun (WGS) entry which is preliminary data.</text>
</comment>
<dbReference type="PANTHER" id="PTHR46825">
    <property type="entry name" value="D-ALANYL-D-ALANINE-CARBOXYPEPTIDASE/ENDOPEPTIDASE AMPH"/>
    <property type="match status" value="1"/>
</dbReference>
<dbReference type="Gene3D" id="3.40.710.10">
    <property type="entry name" value="DD-peptidase/beta-lactamase superfamily"/>
    <property type="match status" value="1"/>
</dbReference>
<dbReference type="RefSeq" id="WP_213123529.1">
    <property type="nucleotide sequence ID" value="NZ_JAGYPG010000001.1"/>
</dbReference>
<reference evidence="2 3" key="1">
    <citation type="submission" date="2021-05" db="EMBL/GenBank/DDBJ databases">
        <title>Novel Bacillus species.</title>
        <authorList>
            <person name="Liu G."/>
        </authorList>
    </citation>
    <scope>NUCLEOTIDE SEQUENCE [LARGE SCALE GENOMIC DNA]</scope>
    <source>
        <strain evidence="3">FJAT-49780</strain>
    </source>
</reference>
<proteinExistence type="predicted"/>
<organism evidence="2 3">
    <name type="scientific">Lederbergia citri</name>
    <dbReference type="NCBI Taxonomy" id="2833580"/>
    <lineage>
        <taxon>Bacteria</taxon>
        <taxon>Bacillati</taxon>
        <taxon>Bacillota</taxon>
        <taxon>Bacilli</taxon>
        <taxon>Bacillales</taxon>
        <taxon>Bacillaceae</taxon>
        <taxon>Lederbergia</taxon>
    </lineage>
</organism>
<dbReference type="InterPro" id="IPR012338">
    <property type="entry name" value="Beta-lactam/transpept-like"/>
</dbReference>
<dbReference type="Proteomes" id="UP000681414">
    <property type="component" value="Unassembled WGS sequence"/>
</dbReference>
<dbReference type="EMBL" id="JAGYPG010000001">
    <property type="protein sequence ID" value="MBS4194339.1"/>
    <property type="molecule type" value="Genomic_DNA"/>
</dbReference>
<dbReference type="Pfam" id="PF00144">
    <property type="entry name" value="Beta-lactamase"/>
    <property type="match status" value="1"/>
</dbReference>
<evidence type="ECO:0000259" key="1">
    <source>
        <dbReference type="Pfam" id="PF00144"/>
    </source>
</evidence>
<dbReference type="SUPFAM" id="SSF56601">
    <property type="entry name" value="beta-lactamase/transpeptidase-like"/>
    <property type="match status" value="1"/>
</dbReference>
<dbReference type="InterPro" id="IPR050491">
    <property type="entry name" value="AmpC-like"/>
</dbReference>
<dbReference type="PANTHER" id="PTHR46825:SF12">
    <property type="entry name" value="PENICILLIN-BINDING PROTEIN 4"/>
    <property type="match status" value="1"/>
</dbReference>
<accession>A0A942TDP9</accession>
<feature type="domain" description="Beta-lactamase-related" evidence="1">
    <location>
        <begin position="7"/>
        <end position="326"/>
    </location>
</feature>
<dbReference type="AlphaFoldDB" id="A0A942TDP9"/>
<keyword evidence="3" id="KW-1185">Reference proteome</keyword>
<evidence type="ECO:0000313" key="3">
    <source>
        <dbReference type="Proteomes" id="UP000681414"/>
    </source>
</evidence>
<sequence length="345" mass="38783">MKLKNINIEERMKHYKVQGLSIALIENGQISGTENYGLLEINSNRKVNENSIFSACSISKFLTGMTALKLIEEGLLDLDENVNEKLVTWKVPENEFTKNKKVTLRNLLSHQSGIKDPEDSFFELISYIGIPLMVELLEGKTPYCKVPIEVQYEPESEFHYSDAGYCIIQQLIEDVTKKPFYQVVNEFIFKPLGMENSYLNITMLEIDKEDFSCGHNKKGELVDGKYPIYPYPTASGLWTTSLDLVALVLELMNSLKGESKLGISKSLANEMITSQKGKSWTGLGVFLEGSEKELEITSMGWGVGFQCMMVAYPHLEKGAVIMTNAELGVHQMEGIIGEIYKSLIS</sequence>
<gene>
    <name evidence="2" type="ORF">KHA97_04540</name>
</gene>
<evidence type="ECO:0000313" key="2">
    <source>
        <dbReference type="EMBL" id="MBS4194339.1"/>
    </source>
</evidence>
<dbReference type="InterPro" id="IPR001466">
    <property type="entry name" value="Beta-lactam-related"/>
</dbReference>
<name>A0A942TDP9_9BACI</name>
<protein>
    <submittedName>
        <fullName evidence="2">Beta-lactamase family protein</fullName>
    </submittedName>
</protein>